<sequence>MMKNLFCLFNLLIFGFVFSQNQLSQNQKIDSIIIGNQTFEAYKANIVEYGIKPMKVAYPNAPKEFWDEIDSKLTDAEILTQIRAVYKEFFTDNEINELYKFITSPSYKKYTSDYGNIQGKIQEKFFWIGEKLSKLETELSNKELSSKFDSNDFVPVKTNLQDGFYEVLNDETKDASKMRFSKTPSISLKNVSIAKGNLDGLNRLIINLELDEEGSALFHLLSFKNRGKPIAIVVNKKIISAPVVMDAITNGKVQISGKFSAEEVKEITNKLNLK</sequence>
<evidence type="ECO:0000313" key="4">
    <source>
        <dbReference type="Proteomes" id="UP000199203"/>
    </source>
</evidence>
<proteinExistence type="predicted"/>
<evidence type="ECO:0000313" key="3">
    <source>
        <dbReference type="EMBL" id="SDF82290.1"/>
    </source>
</evidence>
<dbReference type="STRING" id="454006.SAMN05421825_2215"/>
<feature type="domain" description="SecDF P1 head subdomain" evidence="2">
    <location>
        <begin position="167"/>
        <end position="271"/>
    </location>
</feature>
<keyword evidence="1" id="KW-0732">Signal</keyword>
<reference evidence="4" key="1">
    <citation type="submission" date="2016-10" db="EMBL/GenBank/DDBJ databases">
        <authorList>
            <person name="Varghese N."/>
            <person name="Submissions S."/>
        </authorList>
    </citation>
    <scope>NUCLEOTIDE SEQUENCE [LARGE SCALE GENOMIC DNA]</scope>
    <source>
        <strain evidence="4">DSM 19684</strain>
    </source>
</reference>
<dbReference type="InterPro" id="IPR054384">
    <property type="entry name" value="SecDF_P1_head"/>
</dbReference>
<dbReference type="Pfam" id="PF22599">
    <property type="entry name" value="SecDF_P1_head"/>
    <property type="match status" value="1"/>
</dbReference>
<dbReference type="Gene3D" id="3.30.1360.200">
    <property type="match status" value="1"/>
</dbReference>
<feature type="chain" id="PRO_5011683749" description="SecDF P1 head subdomain domain-containing protein" evidence="1">
    <location>
        <begin position="20"/>
        <end position="274"/>
    </location>
</feature>
<dbReference type="EMBL" id="FNBH01000002">
    <property type="protein sequence ID" value="SDF82290.1"/>
    <property type="molecule type" value="Genomic_DNA"/>
</dbReference>
<evidence type="ECO:0000256" key="1">
    <source>
        <dbReference type="SAM" id="SignalP"/>
    </source>
</evidence>
<name>A0A1G7P9Z5_9FLAO</name>
<dbReference type="RefSeq" id="WP_089873487.1">
    <property type="nucleotide sequence ID" value="NZ_FNBH01000002.1"/>
</dbReference>
<accession>A0A1G7P9Z5</accession>
<dbReference type="OrthoDB" id="1245443at2"/>
<keyword evidence="4" id="KW-1185">Reference proteome</keyword>
<evidence type="ECO:0000259" key="2">
    <source>
        <dbReference type="Pfam" id="PF22599"/>
    </source>
</evidence>
<organism evidence="3 4">
    <name type="scientific">Epilithonimonas hungarica</name>
    <dbReference type="NCBI Taxonomy" id="454006"/>
    <lineage>
        <taxon>Bacteria</taxon>
        <taxon>Pseudomonadati</taxon>
        <taxon>Bacteroidota</taxon>
        <taxon>Flavobacteriia</taxon>
        <taxon>Flavobacteriales</taxon>
        <taxon>Weeksellaceae</taxon>
        <taxon>Chryseobacterium group</taxon>
        <taxon>Epilithonimonas</taxon>
    </lineage>
</organism>
<protein>
    <recommendedName>
        <fullName evidence="2">SecDF P1 head subdomain domain-containing protein</fullName>
    </recommendedName>
</protein>
<gene>
    <name evidence="3" type="ORF">SAMN05421825_2215</name>
</gene>
<dbReference type="AlphaFoldDB" id="A0A1G7P9Z5"/>
<dbReference type="Proteomes" id="UP000199203">
    <property type="component" value="Unassembled WGS sequence"/>
</dbReference>
<feature type="signal peptide" evidence="1">
    <location>
        <begin position="1"/>
        <end position="19"/>
    </location>
</feature>